<keyword evidence="6 11" id="KW-0547">Nucleotide-binding</keyword>
<dbReference type="PANTHER" id="PTHR47545">
    <property type="entry name" value="MULTIFUNCTIONAL CCA PROTEIN"/>
    <property type="match status" value="1"/>
</dbReference>
<dbReference type="NCBIfam" id="NF008137">
    <property type="entry name" value="PRK10885.1"/>
    <property type="match status" value="1"/>
</dbReference>
<dbReference type="GO" id="GO:0016787">
    <property type="term" value="F:hydrolase activity"/>
    <property type="evidence" value="ECO:0007669"/>
    <property type="project" value="UniProtKB-KW"/>
</dbReference>
<evidence type="ECO:0000313" key="15">
    <source>
        <dbReference type="Proteomes" id="UP000664882"/>
    </source>
</evidence>
<reference evidence="14 15" key="1">
    <citation type="submission" date="2021-03" db="EMBL/GenBank/DDBJ databases">
        <title>Oceanisphaera sp. nov., isolated from the intestine.</title>
        <authorList>
            <person name="Zhao L.-H."/>
            <person name="Shi L.-F."/>
        </authorList>
    </citation>
    <scope>NUCLEOTIDE SEQUENCE [LARGE SCALE GENOMIC DNA]</scope>
    <source>
        <strain evidence="14 15">DM8</strain>
    </source>
</reference>
<feature type="binding site" evidence="11">
    <location>
        <position position="137"/>
    </location>
    <ligand>
        <name>ATP</name>
        <dbReference type="ChEBI" id="CHEBI:30616"/>
    </ligand>
</feature>
<dbReference type="Gene3D" id="3.30.460.10">
    <property type="entry name" value="Beta Polymerase, domain 2"/>
    <property type="match status" value="1"/>
</dbReference>
<evidence type="ECO:0000256" key="4">
    <source>
        <dbReference type="ARBA" id="ARBA00022695"/>
    </source>
</evidence>
<dbReference type="GO" id="GO:0004810">
    <property type="term" value="F:CCA tRNA nucleotidyltransferase activity"/>
    <property type="evidence" value="ECO:0007669"/>
    <property type="project" value="UniProtKB-EC"/>
</dbReference>
<sequence length="387" mass="43240">MHIYLVGGAVRDALLGLPVYDKDYVVVGALPEQLLQLGYQQVGKDFPVFLHPDSKNEYALARTERKAGTGYTGFICEFGPNVTLEDDLSRRDLTINAIAQQQDGTLIDPYGGQADIAQRTLRHVSDAFIEDPLRVLRVARFAARFHQLGFSVAPETHALMQQMADSGELMSLTPERVWKETEKALACDQPQVFFEVLYHCHALAALFPELAPLWDTTDTSSEQQISALQALKYSAQLANTLEKTLTTRVACRFAVLCQTLDTDTISALCQRIKVPSEHKELALLASRWHAHIHQLGQPGLAQAEEVLALYQATDAWRRPERFAQLLLCAHADAGLAHYPQGTRLWQWFNELKTITAQPFVAQGLKGPAIGEAIFQARLERLKQILKE</sequence>
<dbReference type="InterPro" id="IPR050124">
    <property type="entry name" value="tRNA_CCA-adding_enzyme"/>
</dbReference>
<keyword evidence="2 11" id="KW-0808">Transferase</keyword>
<proteinExistence type="inferred from homology"/>
<organism evidence="14 15">
    <name type="scientific">Oceanisphaera pacifica</name>
    <dbReference type="NCBI Taxonomy" id="2818389"/>
    <lineage>
        <taxon>Bacteria</taxon>
        <taxon>Pseudomonadati</taxon>
        <taxon>Pseudomonadota</taxon>
        <taxon>Gammaproteobacteria</taxon>
        <taxon>Aeromonadales</taxon>
        <taxon>Aeromonadaceae</taxon>
        <taxon>Oceanisphaera</taxon>
    </lineage>
</organism>
<evidence type="ECO:0000259" key="13">
    <source>
        <dbReference type="Pfam" id="PF12627"/>
    </source>
</evidence>
<evidence type="ECO:0000256" key="11">
    <source>
        <dbReference type="HAMAP-Rule" id="MF_01262"/>
    </source>
</evidence>
<keyword evidence="10 11" id="KW-0694">RNA-binding</keyword>
<keyword evidence="3 11" id="KW-0819">tRNA processing</keyword>
<evidence type="ECO:0000256" key="8">
    <source>
        <dbReference type="ARBA" id="ARBA00022840"/>
    </source>
</evidence>
<keyword evidence="8 11" id="KW-0067">ATP-binding</keyword>
<dbReference type="PANTHER" id="PTHR47545:SF1">
    <property type="entry name" value="MULTIFUNCTIONAL CCA PROTEIN"/>
    <property type="match status" value="1"/>
</dbReference>
<dbReference type="CDD" id="cd05398">
    <property type="entry name" value="NT_ClassII-CCAase"/>
    <property type="match status" value="1"/>
</dbReference>
<feature type="binding site" evidence="11">
    <location>
        <position position="21"/>
    </location>
    <ligand>
        <name>Mg(2+)</name>
        <dbReference type="ChEBI" id="CHEBI:18420"/>
    </ligand>
</feature>
<evidence type="ECO:0000256" key="9">
    <source>
        <dbReference type="ARBA" id="ARBA00022842"/>
    </source>
</evidence>
<dbReference type="PIRSF" id="PIRSF000813">
    <property type="entry name" value="CCA_bact"/>
    <property type="match status" value="1"/>
</dbReference>
<dbReference type="Pfam" id="PF12627">
    <property type="entry name" value="PolyA_pol_RNAbd"/>
    <property type="match status" value="1"/>
</dbReference>
<dbReference type="InterPro" id="IPR032828">
    <property type="entry name" value="PolyA_RNA-bd"/>
</dbReference>
<feature type="binding site" evidence="11">
    <location>
        <position position="91"/>
    </location>
    <ligand>
        <name>ATP</name>
        <dbReference type="ChEBI" id="CHEBI:30616"/>
    </ligand>
</feature>
<feature type="binding site" evidence="11">
    <location>
        <position position="8"/>
    </location>
    <ligand>
        <name>ATP</name>
        <dbReference type="ChEBI" id="CHEBI:30616"/>
    </ligand>
</feature>
<evidence type="ECO:0000256" key="6">
    <source>
        <dbReference type="ARBA" id="ARBA00022741"/>
    </source>
</evidence>
<dbReference type="RefSeq" id="WP_208003809.1">
    <property type="nucleotide sequence ID" value="NZ_JAGDFX010000001.1"/>
</dbReference>
<comment type="miscellaneous">
    <text evidence="11">A single active site specifically recognizes both ATP and CTP and is responsible for their addition.</text>
</comment>
<dbReference type="SUPFAM" id="SSF81891">
    <property type="entry name" value="Poly A polymerase C-terminal region-like"/>
    <property type="match status" value="1"/>
</dbReference>
<dbReference type="HAMAP" id="MF_01262">
    <property type="entry name" value="CCA_bact_type2"/>
    <property type="match status" value="1"/>
</dbReference>
<evidence type="ECO:0000313" key="14">
    <source>
        <dbReference type="EMBL" id="MBO1518228.1"/>
    </source>
</evidence>
<keyword evidence="4 11" id="KW-0548">Nucleotidyltransferase</keyword>
<dbReference type="InterPro" id="IPR012006">
    <property type="entry name" value="CCA_bact"/>
</dbReference>
<feature type="binding site" evidence="11">
    <location>
        <position position="137"/>
    </location>
    <ligand>
        <name>CTP</name>
        <dbReference type="ChEBI" id="CHEBI:37563"/>
    </ligand>
</feature>
<dbReference type="InterPro" id="IPR002646">
    <property type="entry name" value="PolA_pol_head_dom"/>
</dbReference>
<name>A0ABS3NCA5_9GAMM</name>
<comment type="cofactor">
    <cofactor evidence="1 11">
        <name>Mg(2+)</name>
        <dbReference type="ChEBI" id="CHEBI:18420"/>
    </cofactor>
</comment>
<feature type="binding site" evidence="11">
    <location>
        <position position="11"/>
    </location>
    <ligand>
        <name>ATP</name>
        <dbReference type="ChEBI" id="CHEBI:30616"/>
    </ligand>
</feature>
<evidence type="ECO:0000256" key="5">
    <source>
        <dbReference type="ARBA" id="ARBA00022723"/>
    </source>
</evidence>
<protein>
    <recommendedName>
        <fullName evidence="11">CCA-adding enzyme</fullName>
        <ecNumber evidence="11">2.7.7.72</ecNumber>
    </recommendedName>
    <alternativeName>
        <fullName evidence="11">CCA tRNA nucleotidyltransferase</fullName>
    </alternativeName>
    <alternativeName>
        <fullName evidence="11">tRNA CCA-pyrophosphorylase</fullName>
    </alternativeName>
    <alternativeName>
        <fullName evidence="11">tRNA adenylyl-/cytidylyl- transferase</fullName>
    </alternativeName>
    <alternativeName>
        <fullName evidence="11">tRNA nucleotidyltransferase</fullName>
    </alternativeName>
    <alternativeName>
        <fullName evidence="11">tRNA-NT</fullName>
    </alternativeName>
</protein>
<keyword evidence="15" id="KW-1185">Reference proteome</keyword>
<feature type="binding site" evidence="11">
    <location>
        <position position="23"/>
    </location>
    <ligand>
        <name>Mg(2+)</name>
        <dbReference type="ChEBI" id="CHEBI:18420"/>
    </ligand>
</feature>
<gene>
    <name evidence="11" type="primary">cca</name>
    <name evidence="14" type="ORF">J3U76_01040</name>
</gene>
<evidence type="ECO:0000256" key="2">
    <source>
        <dbReference type="ARBA" id="ARBA00022679"/>
    </source>
</evidence>
<dbReference type="SUPFAM" id="SSF81301">
    <property type="entry name" value="Nucleotidyltransferase"/>
    <property type="match status" value="1"/>
</dbReference>
<comment type="function">
    <text evidence="11">Catalyzes the addition and repair of the essential 3'-terminal CCA sequence in tRNAs without using a nucleic acid template. Adds these three nucleotides in the order of C, C, and A to the tRNA nucleotide-73, using CTP and ATP as substrates and producing inorganic pyrophosphate. tRNA 3'-terminal CCA addition is required both for tRNA processing and repair. Also involved in tRNA surveillance by mediating tandem CCA addition to generate a CCACCA at the 3' terminus of unstable tRNAs. While stable tRNAs receive only 3'-terminal CCA, unstable tRNAs are marked with CCACCA and rapidly degraded.</text>
</comment>
<accession>A0ABS3NCA5</accession>
<dbReference type="Gene3D" id="1.10.3090.10">
    <property type="entry name" value="cca-adding enzyme, domain 2"/>
    <property type="match status" value="1"/>
</dbReference>
<dbReference type="EC" id="2.7.7.72" evidence="11"/>
<evidence type="ECO:0000256" key="10">
    <source>
        <dbReference type="ARBA" id="ARBA00022884"/>
    </source>
</evidence>
<feature type="binding site" evidence="11">
    <location>
        <position position="140"/>
    </location>
    <ligand>
        <name>CTP</name>
        <dbReference type="ChEBI" id="CHEBI:37563"/>
    </ligand>
</feature>
<comment type="caution">
    <text evidence="14">The sequence shown here is derived from an EMBL/GenBank/DDBJ whole genome shotgun (WGS) entry which is preliminary data.</text>
</comment>
<evidence type="ECO:0000256" key="1">
    <source>
        <dbReference type="ARBA" id="ARBA00001946"/>
    </source>
</evidence>
<comment type="similarity">
    <text evidence="11">Belongs to the tRNA nucleotidyltransferase/poly(A) polymerase family. Bacterial CCA-adding enzyme type 2 subfamily.</text>
</comment>
<evidence type="ECO:0000256" key="7">
    <source>
        <dbReference type="ARBA" id="ARBA00022800"/>
    </source>
</evidence>
<comment type="catalytic activity">
    <reaction evidence="11">
        <text>a tRNA precursor + 2 CTP + ATP = a tRNA with a 3' CCA end + 3 diphosphate</text>
        <dbReference type="Rhea" id="RHEA:14433"/>
        <dbReference type="Rhea" id="RHEA-COMP:10465"/>
        <dbReference type="Rhea" id="RHEA-COMP:10468"/>
        <dbReference type="ChEBI" id="CHEBI:30616"/>
        <dbReference type="ChEBI" id="CHEBI:33019"/>
        <dbReference type="ChEBI" id="CHEBI:37563"/>
        <dbReference type="ChEBI" id="CHEBI:74896"/>
        <dbReference type="ChEBI" id="CHEBI:83071"/>
        <dbReference type="EC" id="2.7.7.72"/>
    </reaction>
</comment>
<dbReference type="Pfam" id="PF01743">
    <property type="entry name" value="PolyA_pol"/>
    <property type="match status" value="1"/>
</dbReference>
<keyword evidence="7 11" id="KW-0692">RNA repair</keyword>
<feature type="domain" description="tRNA nucleotidyltransferase/poly(A) polymerase RNA and SrmB- binding" evidence="13">
    <location>
        <begin position="149"/>
        <end position="211"/>
    </location>
</feature>
<keyword evidence="14" id="KW-0378">Hydrolase</keyword>
<feature type="binding site" evidence="11">
    <location>
        <position position="140"/>
    </location>
    <ligand>
        <name>ATP</name>
        <dbReference type="ChEBI" id="CHEBI:30616"/>
    </ligand>
</feature>
<feature type="binding site" evidence="11">
    <location>
        <position position="11"/>
    </location>
    <ligand>
        <name>CTP</name>
        <dbReference type="ChEBI" id="CHEBI:37563"/>
    </ligand>
</feature>
<evidence type="ECO:0000259" key="12">
    <source>
        <dbReference type="Pfam" id="PF01743"/>
    </source>
</evidence>
<dbReference type="EMBL" id="JAGDFX010000001">
    <property type="protein sequence ID" value="MBO1518228.1"/>
    <property type="molecule type" value="Genomic_DNA"/>
</dbReference>
<dbReference type="Proteomes" id="UP000664882">
    <property type="component" value="Unassembled WGS sequence"/>
</dbReference>
<feature type="binding site" evidence="11">
    <location>
        <position position="8"/>
    </location>
    <ligand>
        <name>CTP</name>
        <dbReference type="ChEBI" id="CHEBI:37563"/>
    </ligand>
</feature>
<feature type="binding site" evidence="11">
    <location>
        <position position="91"/>
    </location>
    <ligand>
        <name>CTP</name>
        <dbReference type="ChEBI" id="CHEBI:37563"/>
    </ligand>
</feature>
<keyword evidence="5 11" id="KW-0479">Metal-binding</keyword>
<dbReference type="InterPro" id="IPR043519">
    <property type="entry name" value="NT_sf"/>
</dbReference>
<keyword evidence="9 11" id="KW-0460">Magnesium</keyword>
<comment type="catalytic activity">
    <reaction evidence="11">
        <text>a tRNA with a 3' CCA end + 2 CTP + ATP = a tRNA with a 3' CCACCA end + 3 diphosphate</text>
        <dbReference type="Rhea" id="RHEA:76235"/>
        <dbReference type="Rhea" id="RHEA-COMP:10468"/>
        <dbReference type="Rhea" id="RHEA-COMP:18655"/>
        <dbReference type="ChEBI" id="CHEBI:30616"/>
        <dbReference type="ChEBI" id="CHEBI:33019"/>
        <dbReference type="ChEBI" id="CHEBI:37563"/>
        <dbReference type="ChEBI" id="CHEBI:83071"/>
        <dbReference type="ChEBI" id="CHEBI:195187"/>
    </reaction>
</comment>
<feature type="domain" description="Poly A polymerase head" evidence="12">
    <location>
        <begin position="3"/>
        <end position="122"/>
    </location>
</feature>
<evidence type="ECO:0000256" key="3">
    <source>
        <dbReference type="ARBA" id="ARBA00022694"/>
    </source>
</evidence>